<evidence type="ECO:0000256" key="1">
    <source>
        <dbReference type="SAM" id="MobiDB-lite"/>
    </source>
</evidence>
<feature type="compositionally biased region" description="Basic and acidic residues" evidence="1">
    <location>
        <begin position="515"/>
        <end position="525"/>
    </location>
</feature>
<evidence type="ECO:0000313" key="3">
    <source>
        <dbReference type="Proteomes" id="UP000291422"/>
    </source>
</evidence>
<dbReference type="EMBL" id="PDXD01000087">
    <property type="protein sequence ID" value="RYN63443.1"/>
    <property type="molecule type" value="Genomic_DNA"/>
</dbReference>
<feature type="compositionally biased region" description="Low complexity" evidence="1">
    <location>
        <begin position="235"/>
        <end position="245"/>
    </location>
</feature>
<name>A0A4Q4MYH2_ALTAL</name>
<sequence length="778" mass="88532">MADLSPNYKQLYLEEQRRREEAERAQGEERSRREEAERAQREERSKREKAETTTRKTTLPEYLDACHDHLHASLTVQTDTTLSTRGDPANANNKLRPQRLRIWDDFPARQAAIWEEIMESGFALERHFTSVHTLSESGETIQQRMMSSELDLHLFQRSTVEQPVSQIIKQMHDDRALRRKFGLRGSVNFENHANTLSPEQEVEEGMQNLSVSGGGRRRSPRLQAKANASSLTELPATARNSTSRSSRPRADQFCVYSTGEESRTAAFVIEYKAPHKIPLGYIYEGLDDMDLDDVVECRETESPRDRFRRLMAAIITQAFSYMVRVGVEYGCVCTGEANIFLRVPHDPTTVYYFLSVPKGDVGDTTGWAPDADGPNRLHLTAVGQMLAFTLQALRTPLRSHRWRKEASARLKSWEVLYNILLDDIPSHEAPSSEYRPPRNTKFLRMSPVRLRQRRARIGESDCSQPQDRHNTSDEEPDPDTPSRQPPPSSSSSSSPPPPPPSHPSRSRPTTGVSSSDRKSGNTGRDGKYCTQNCLLGLVRSGPLDVACPNARLHGTDRHRLSRSTFLKRIRQQLSKDLDRNCEVIGLHGACGVPFRVRLESHGYTVVAKACPIELVYRLKWEAKIYDRLCPIQGTHVPVHLGNIDLEVPYYYEGICELKHMMFLSYGGKRMDKHLAADSKSFVAQQTEESVQAVRSLGVLHNDLAQRNMLWEDQTRRVMVIDFERAEMVEPRRALGAVSANVKRKRAFRDEDGRLAQERHGALYELMSGRLRSRSMTWA</sequence>
<comment type="caution">
    <text evidence="2">The sequence shown here is derived from an EMBL/GenBank/DDBJ whole genome shotgun (WGS) entry which is preliminary data.</text>
</comment>
<evidence type="ECO:0008006" key="4">
    <source>
        <dbReference type="Google" id="ProtNLM"/>
    </source>
</evidence>
<protein>
    <recommendedName>
        <fullName evidence="4">Protein kinase domain-containing protein</fullName>
    </recommendedName>
</protein>
<feature type="region of interest" description="Disordered" evidence="1">
    <location>
        <begin position="1"/>
        <end position="61"/>
    </location>
</feature>
<feature type="region of interest" description="Disordered" evidence="1">
    <location>
        <begin position="426"/>
        <end position="525"/>
    </location>
</feature>
<organism evidence="2 3">
    <name type="scientific">Alternaria alternata</name>
    <name type="common">Alternaria rot fungus</name>
    <name type="synonym">Torula alternata</name>
    <dbReference type="NCBI Taxonomy" id="5599"/>
    <lineage>
        <taxon>Eukaryota</taxon>
        <taxon>Fungi</taxon>
        <taxon>Dikarya</taxon>
        <taxon>Ascomycota</taxon>
        <taxon>Pezizomycotina</taxon>
        <taxon>Dothideomycetes</taxon>
        <taxon>Pleosporomycetidae</taxon>
        <taxon>Pleosporales</taxon>
        <taxon>Pleosporineae</taxon>
        <taxon>Pleosporaceae</taxon>
        <taxon>Alternaria</taxon>
        <taxon>Alternaria sect. Alternaria</taxon>
        <taxon>Alternaria alternata complex</taxon>
    </lineage>
</organism>
<dbReference type="Proteomes" id="UP000291422">
    <property type="component" value="Unassembled WGS sequence"/>
</dbReference>
<dbReference type="Gene3D" id="1.10.510.10">
    <property type="entry name" value="Transferase(Phosphotransferase) domain 1"/>
    <property type="match status" value="1"/>
</dbReference>
<dbReference type="SUPFAM" id="SSF56112">
    <property type="entry name" value="Protein kinase-like (PK-like)"/>
    <property type="match status" value="1"/>
</dbReference>
<feature type="compositionally biased region" description="Pro residues" evidence="1">
    <location>
        <begin position="483"/>
        <end position="502"/>
    </location>
</feature>
<feature type="compositionally biased region" description="Basic and acidic residues" evidence="1">
    <location>
        <begin position="12"/>
        <end position="54"/>
    </location>
</feature>
<gene>
    <name evidence="2" type="ORF">AA0117_g12776</name>
</gene>
<evidence type="ECO:0000313" key="2">
    <source>
        <dbReference type="EMBL" id="RYN63443.1"/>
    </source>
</evidence>
<dbReference type="InterPro" id="IPR011009">
    <property type="entry name" value="Kinase-like_dom_sf"/>
</dbReference>
<proteinExistence type="predicted"/>
<reference evidence="3" key="1">
    <citation type="journal article" date="2019" name="bioRxiv">
        <title>Genomics, evolutionary history and diagnostics of the Alternaria alternata species group including apple and Asian pear pathotypes.</title>
        <authorList>
            <person name="Armitage A.D."/>
            <person name="Cockerton H.M."/>
            <person name="Sreenivasaprasad S."/>
            <person name="Woodhall J.W."/>
            <person name="Lane C.R."/>
            <person name="Harrison R.J."/>
            <person name="Clarkson J.P."/>
        </authorList>
    </citation>
    <scope>NUCLEOTIDE SEQUENCE [LARGE SCALE GENOMIC DNA]</scope>
    <source>
        <strain evidence="3">FERA 1177</strain>
    </source>
</reference>
<accession>A0A4Q4MYH2</accession>
<feature type="region of interest" description="Disordered" evidence="1">
    <location>
        <begin position="192"/>
        <end position="250"/>
    </location>
</feature>
<dbReference type="AlphaFoldDB" id="A0A4Q4MYH2"/>